<feature type="transmembrane region" description="Helical" evidence="1">
    <location>
        <begin position="195"/>
        <end position="213"/>
    </location>
</feature>
<dbReference type="Proteomes" id="UP000830167">
    <property type="component" value="Chromosome"/>
</dbReference>
<keyword evidence="1" id="KW-0812">Transmembrane</keyword>
<feature type="transmembrane region" description="Helical" evidence="1">
    <location>
        <begin position="85"/>
        <end position="116"/>
    </location>
</feature>
<keyword evidence="3" id="KW-1185">Reference proteome</keyword>
<sequence>MARRRLLILLILFLCLASLAVASFWLDNHYLLISFVLVLLSILPFFLRFEYKKIDAKEIVLIAMLSAIAAVSRIPFAPLPNIKPVTFIVIVSALVFGAEAGFIIGSTAALVSNIFFGQGPWTPWQMFAWGMAGFVTGLFKDAKWLSRPLGRAVYGFIWGFLFDWFMNLSIVVGYINDFSWKTFLATYIASFYFDLLHGGSNAIFLYVFGASWIKMLERFKRKYGLLC</sequence>
<gene>
    <name evidence="2" type="ORF">LSG31_10805</name>
</gene>
<dbReference type="Pfam" id="PF12822">
    <property type="entry name" value="ECF_trnsprt"/>
    <property type="match status" value="1"/>
</dbReference>
<protein>
    <submittedName>
        <fullName evidence="2">ECF transporter S component</fullName>
    </submittedName>
</protein>
<name>A0ABY4CQ31_9BACL</name>
<keyword evidence="1" id="KW-0472">Membrane</keyword>
<organism evidence="2 3">
    <name type="scientific">Fodinisporobacter ferrooxydans</name>
    <dbReference type="NCBI Taxonomy" id="2901836"/>
    <lineage>
        <taxon>Bacteria</taxon>
        <taxon>Bacillati</taxon>
        <taxon>Bacillota</taxon>
        <taxon>Bacilli</taxon>
        <taxon>Bacillales</taxon>
        <taxon>Alicyclobacillaceae</taxon>
        <taxon>Fodinisporobacter</taxon>
    </lineage>
</organism>
<proteinExistence type="predicted"/>
<feature type="transmembrane region" description="Helical" evidence="1">
    <location>
        <begin position="59"/>
        <end position="79"/>
    </location>
</feature>
<keyword evidence="1" id="KW-1133">Transmembrane helix</keyword>
<evidence type="ECO:0000313" key="3">
    <source>
        <dbReference type="Proteomes" id="UP000830167"/>
    </source>
</evidence>
<dbReference type="PIRSF" id="PIRSF037395">
    <property type="entry name" value="UCP037395_ABCper"/>
    <property type="match status" value="1"/>
</dbReference>
<evidence type="ECO:0000313" key="2">
    <source>
        <dbReference type="EMBL" id="UOF92597.1"/>
    </source>
</evidence>
<dbReference type="InterPro" id="IPR024529">
    <property type="entry name" value="ECF_trnsprt_substrate-spec"/>
</dbReference>
<feature type="transmembrane region" description="Helical" evidence="1">
    <location>
        <begin position="153"/>
        <end position="175"/>
    </location>
</feature>
<evidence type="ECO:0000256" key="1">
    <source>
        <dbReference type="SAM" id="Phobius"/>
    </source>
</evidence>
<dbReference type="Gene3D" id="1.10.1760.20">
    <property type="match status" value="1"/>
</dbReference>
<accession>A0ABY4CQ31</accession>
<feature type="transmembrane region" description="Helical" evidence="1">
    <location>
        <begin position="30"/>
        <end position="47"/>
    </location>
</feature>
<reference evidence="2" key="1">
    <citation type="submission" date="2021-12" db="EMBL/GenBank/DDBJ databases">
        <title>Alicyclobacillaceae gen. nov., sp. nov., isolated from chalcocite enrichment system.</title>
        <authorList>
            <person name="Jiang Z."/>
        </authorList>
    </citation>
    <scope>NUCLEOTIDE SEQUENCE</scope>
    <source>
        <strain evidence="2">MYW30-H2</strain>
    </source>
</reference>
<dbReference type="InterPro" id="IPR017196">
    <property type="entry name" value="ECF_substrate-spec_UCP037395"/>
</dbReference>
<dbReference type="RefSeq" id="WP_347439265.1">
    <property type="nucleotide sequence ID" value="NZ_CP089291.1"/>
</dbReference>
<dbReference type="EMBL" id="CP089291">
    <property type="protein sequence ID" value="UOF92597.1"/>
    <property type="molecule type" value="Genomic_DNA"/>
</dbReference>